<evidence type="ECO:0000313" key="12">
    <source>
        <dbReference type="EMBL" id="KAG7663638.1"/>
    </source>
</evidence>
<comment type="subcellular location">
    <subcellularLocation>
        <location evidence="1">Endoplasmic reticulum membrane</location>
        <topology evidence="1">Single-pass type I membrane protein</topology>
    </subcellularLocation>
</comment>
<dbReference type="InterPro" id="IPR037654">
    <property type="entry name" value="Big1"/>
</dbReference>
<keyword evidence="8 10" id="KW-0472">Membrane</keyword>
<evidence type="ECO:0000256" key="6">
    <source>
        <dbReference type="ARBA" id="ARBA00022824"/>
    </source>
</evidence>
<gene>
    <name evidence="12" type="ORF">J8A68_002887</name>
</gene>
<comment type="similarity">
    <text evidence="2">Belongs to the BIG1 family.</text>
</comment>
<dbReference type="AlphaFoldDB" id="A0A8J5QNL7"/>
<evidence type="ECO:0000256" key="5">
    <source>
        <dbReference type="ARBA" id="ARBA00022729"/>
    </source>
</evidence>
<feature type="signal peptide" evidence="11">
    <location>
        <begin position="1"/>
        <end position="19"/>
    </location>
</feature>
<name>A0A8J5QNL7_9ASCO</name>
<keyword evidence="4 10" id="KW-0812">Transmembrane</keyword>
<evidence type="ECO:0000256" key="1">
    <source>
        <dbReference type="ARBA" id="ARBA00004115"/>
    </source>
</evidence>
<evidence type="ECO:0000256" key="4">
    <source>
        <dbReference type="ARBA" id="ARBA00022692"/>
    </source>
</evidence>
<evidence type="ECO:0000256" key="10">
    <source>
        <dbReference type="SAM" id="Phobius"/>
    </source>
</evidence>
<evidence type="ECO:0000313" key="13">
    <source>
        <dbReference type="Proteomes" id="UP000694255"/>
    </source>
</evidence>
<reference evidence="12 13" key="1">
    <citation type="journal article" date="2021" name="DNA Res.">
        <title>Genome analysis of Candida subhashii reveals its hybrid nature and dual mitochondrial genome conformations.</title>
        <authorList>
            <person name="Mixao V."/>
            <person name="Hegedusova E."/>
            <person name="Saus E."/>
            <person name="Pryszcz L.P."/>
            <person name="Cillingova A."/>
            <person name="Nosek J."/>
            <person name="Gabaldon T."/>
        </authorList>
    </citation>
    <scope>NUCLEOTIDE SEQUENCE [LARGE SCALE GENOMIC DNA]</scope>
    <source>
        <strain evidence="12 13">CBS 10753</strain>
    </source>
</reference>
<dbReference type="GeneID" id="73469688"/>
<dbReference type="OrthoDB" id="9985059at2759"/>
<keyword evidence="7 10" id="KW-1133">Transmembrane helix</keyword>
<dbReference type="EMBL" id="JAGSYN010000125">
    <property type="protein sequence ID" value="KAG7663638.1"/>
    <property type="molecule type" value="Genomic_DNA"/>
</dbReference>
<dbReference type="GO" id="GO:0006078">
    <property type="term" value="P:(1-&gt;6)-beta-D-glucan biosynthetic process"/>
    <property type="evidence" value="ECO:0007669"/>
    <property type="project" value="TreeGrafter"/>
</dbReference>
<dbReference type="GO" id="GO:0071555">
    <property type="term" value="P:cell wall organization"/>
    <property type="evidence" value="ECO:0007669"/>
    <property type="project" value="UniProtKB-KW"/>
</dbReference>
<protein>
    <recommendedName>
        <fullName evidence="3">Protein BIG1</fullName>
    </recommendedName>
</protein>
<feature type="transmembrane region" description="Helical" evidence="10">
    <location>
        <begin position="250"/>
        <end position="270"/>
    </location>
</feature>
<proteinExistence type="inferred from homology"/>
<evidence type="ECO:0000256" key="7">
    <source>
        <dbReference type="ARBA" id="ARBA00022989"/>
    </source>
</evidence>
<dbReference type="RefSeq" id="XP_049263870.1">
    <property type="nucleotide sequence ID" value="XM_049406684.1"/>
</dbReference>
<dbReference type="GO" id="GO:0009272">
    <property type="term" value="P:fungal-type cell wall biogenesis"/>
    <property type="evidence" value="ECO:0007669"/>
    <property type="project" value="TreeGrafter"/>
</dbReference>
<sequence length="297" mass="35048">MKKTSIVTLLAFILPFISAQPHNITSVTNLIKREITQCSSDVYLIINQPGLTYQDLTSFEKDNWYFLRKYTYMASTGIGIPRIEGTLDLDYIENYIIKTCEAEVINVFHESEDEVVDYFDTRKRVIRVDLGDLPTEGRGHEIQKHDELLRKIMRKVPSPHYTIILTSTEPGITHPVPAIHMEQSPDRFEIFYDIFSDPKNSGEFEKNDRFHSVEPDWNNARHSNDRYIQNKKKDEIHLFDYELWTKNEKLITTIFVMIVSLFMMKTLSFLNNLKKRIMERKLNKKRVILPTDKMKTY</sequence>
<dbReference type="Proteomes" id="UP000694255">
    <property type="component" value="Unassembled WGS sequence"/>
</dbReference>
<dbReference type="GO" id="GO:0005789">
    <property type="term" value="C:endoplasmic reticulum membrane"/>
    <property type="evidence" value="ECO:0007669"/>
    <property type="project" value="UniProtKB-SubCell"/>
</dbReference>
<accession>A0A8J5QNL7</accession>
<keyword evidence="9" id="KW-0961">Cell wall biogenesis/degradation</keyword>
<keyword evidence="6" id="KW-0256">Endoplasmic reticulum</keyword>
<evidence type="ECO:0000256" key="9">
    <source>
        <dbReference type="ARBA" id="ARBA00023316"/>
    </source>
</evidence>
<keyword evidence="5 11" id="KW-0732">Signal</keyword>
<dbReference type="PANTHER" id="PTHR28285">
    <property type="entry name" value="PROTEIN BIG1"/>
    <property type="match status" value="1"/>
</dbReference>
<organism evidence="12 13">
    <name type="scientific">[Candida] subhashii</name>
    <dbReference type="NCBI Taxonomy" id="561895"/>
    <lineage>
        <taxon>Eukaryota</taxon>
        <taxon>Fungi</taxon>
        <taxon>Dikarya</taxon>
        <taxon>Ascomycota</taxon>
        <taxon>Saccharomycotina</taxon>
        <taxon>Pichiomycetes</taxon>
        <taxon>Debaryomycetaceae</taxon>
        <taxon>Spathaspora</taxon>
    </lineage>
</organism>
<feature type="chain" id="PRO_5035183226" description="Protein BIG1" evidence="11">
    <location>
        <begin position="20"/>
        <end position="297"/>
    </location>
</feature>
<comment type="caution">
    <text evidence="12">The sequence shown here is derived from an EMBL/GenBank/DDBJ whole genome shotgun (WGS) entry which is preliminary data.</text>
</comment>
<evidence type="ECO:0000256" key="8">
    <source>
        <dbReference type="ARBA" id="ARBA00023136"/>
    </source>
</evidence>
<evidence type="ECO:0000256" key="11">
    <source>
        <dbReference type="SAM" id="SignalP"/>
    </source>
</evidence>
<evidence type="ECO:0000256" key="3">
    <source>
        <dbReference type="ARBA" id="ARBA00022089"/>
    </source>
</evidence>
<keyword evidence="13" id="KW-1185">Reference proteome</keyword>
<evidence type="ECO:0000256" key="2">
    <source>
        <dbReference type="ARBA" id="ARBA00008203"/>
    </source>
</evidence>
<dbReference type="PANTHER" id="PTHR28285:SF1">
    <property type="entry name" value="PROTEIN BIG1"/>
    <property type="match status" value="1"/>
</dbReference>